<dbReference type="RefSeq" id="WP_208076631.1">
    <property type="nucleotide sequence ID" value="NZ_CP071869.1"/>
</dbReference>
<protein>
    <submittedName>
        <fullName evidence="2">RHS repeat protein</fullName>
    </submittedName>
</protein>
<name>A0A975CNP2_9FLAO</name>
<feature type="signal peptide" evidence="1">
    <location>
        <begin position="1"/>
        <end position="19"/>
    </location>
</feature>
<reference evidence="2 4" key="1">
    <citation type="submission" date="2021-03" db="EMBL/GenBank/DDBJ databases">
        <title>Complete genome of Polaribacter_sp.SM13.</title>
        <authorList>
            <person name="Jeong S.W."/>
            <person name="Bae J.W."/>
        </authorList>
    </citation>
    <scope>NUCLEOTIDE SEQUENCE [LARGE SCALE GENOMIC DNA]</scope>
    <source>
        <strain evidence="2 4">SM13</strain>
    </source>
</reference>
<sequence length="1002" mass="112862">MKKITGFILMLLITIFSKAQTPPVQLNSYAPSSPNIASLGKYADYPVSLNTGTVNISVPLYTLNTSSITLPISISYHSSGIKVNDRASSVGLGWSLNAGGVITRTVKGSPDGYVDRPPAPNAVDYQYFGDPLAMTNDPRWINPNANPYWFSLFIDENYMSPSELNKKIYLDKLVRFKTKDGEPDKFIYNFNGNVGGFFLDGIPRKVYSSSYETVKIEENINNYDGGDISITTPDGILYKFGKDFQGNSVTEKTIPSSSTQSGTTSYINPNYISSWYLTEIVSANKLDTISFKYKSYSNPESFFSQGFSKIIDGYQLSSDVSSNTIGDCTALKVNYSGVSRESKYLKEILFKSGKIVFNSVKDREDSAEYRLSSIEIYNKIKNTYSKIKSIILDNNHYFNRTTFGNFIEPLSSNAPTKSLKLKEIVFNSSNNVEEKKYSFKYNSGQLPKRNSTAQDYWGYYNGKTSNSSLVPEATYYKTPSCFNQTFTSDRKASSVHMKAAVLEEIKYPTKGIVKFDFEPHYAKDGNNVSIPVGGLRIKSIKHFINDVTDIPSLIKRYTYNGEAYAGDGKMLYKYDNNKTQSVSIPGSPFSGGVRPSYKYENYSSDPVDIKSNNGSPVEYSKVTEFNSQQGISGKTVYNYKPSVLDFQGLPILHTPYPNVELSFYPQWQQGRLESKEVYSYENNAYSLVLRQKNLYTNLKQKIIKALKAQVYVQDSNEGGLGIVAFNYNILLGKSAIHKTITEKYKNGQLVISSSSDYEYEQEHFLLKKEISNTSVINNKIETQYEYPHTIENTSAVTNKLKDNFMLVPAIQTKMYKDKAGLKKLLSANYIVYKDWGNNVILPNLVQTAKGTSTFEDRIVYHDYDDKGNPTEVSKKDGLKIYYVWGYQQTKPIAKIVGYTSFTSAQQLAINNAVLASNSDTSRCLDSESCNEKTLREKLGLVRALLPNAQVTTYTYDPLIGVTSITDPRGYTMYYEYDTFNRLKQVKDAAGKILTENEYNYKN</sequence>
<evidence type="ECO:0000313" key="2">
    <source>
        <dbReference type="EMBL" id="QTE21027.1"/>
    </source>
</evidence>
<accession>A0A975CNP2</accession>
<dbReference type="EMBL" id="CP071869">
    <property type="protein sequence ID" value="QTE21155.1"/>
    <property type="molecule type" value="Genomic_DNA"/>
</dbReference>
<dbReference type="EMBL" id="CP071869">
    <property type="protein sequence ID" value="QTE21027.1"/>
    <property type="molecule type" value="Genomic_DNA"/>
</dbReference>
<organism evidence="2 4">
    <name type="scientific">Polaribacter cellanae</name>
    <dbReference type="NCBI Taxonomy" id="2818493"/>
    <lineage>
        <taxon>Bacteria</taxon>
        <taxon>Pseudomonadati</taxon>
        <taxon>Bacteroidota</taxon>
        <taxon>Flavobacteriia</taxon>
        <taxon>Flavobacteriales</taxon>
        <taxon>Flavobacteriaceae</taxon>
    </lineage>
</organism>
<keyword evidence="4" id="KW-1185">Reference proteome</keyword>
<dbReference type="KEGG" id="pcea:J3359_09200"/>
<evidence type="ECO:0000256" key="1">
    <source>
        <dbReference type="SAM" id="SignalP"/>
    </source>
</evidence>
<dbReference type="Proteomes" id="UP000663920">
    <property type="component" value="Chromosome"/>
</dbReference>
<keyword evidence="1" id="KW-0732">Signal</keyword>
<dbReference type="Gene3D" id="2.180.10.10">
    <property type="entry name" value="RHS repeat-associated core"/>
    <property type="match status" value="1"/>
</dbReference>
<feature type="chain" id="PRO_5044697440" evidence="1">
    <location>
        <begin position="20"/>
        <end position="1002"/>
    </location>
</feature>
<gene>
    <name evidence="2" type="ORF">J3359_09200</name>
    <name evidence="3" type="ORF">J3359_09860</name>
</gene>
<evidence type="ECO:0000313" key="3">
    <source>
        <dbReference type="EMBL" id="QTE21155.1"/>
    </source>
</evidence>
<dbReference type="AlphaFoldDB" id="A0A975CNP2"/>
<proteinExistence type="predicted"/>
<dbReference type="KEGG" id="pcea:J3359_09860"/>
<evidence type="ECO:0000313" key="4">
    <source>
        <dbReference type="Proteomes" id="UP000663920"/>
    </source>
</evidence>